<evidence type="ECO:0000256" key="3">
    <source>
        <dbReference type="ARBA" id="ARBA00022801"/>
    </source>
</evidence>
<accession>A0ABV6QK69</accession>
<name>A0ABV6QK69_9ACTN</name>
<evidence type="ECO:0000256" key="4">
    <source>
        <dbReference type="RuleBase" id="RU003476"/>
    </source>
</evidence>
<dbReference type="InterPro" id="IPR000086">
    <property type="entry name" value="NUDIX_hydrolase_dom"/>
</dbReference>
<protein>
    <submittedName>
        <fullName evidence="6">NUDIX domain-containing protein</fullName>
    </submittedName>
</protein>
<comment type="cofactor">
    <cofactor evidence="1">
        <name>Mg(2+)</name>
        <dbReference type="ChEBI" id="CHEBI:18420"/>
    </cofactor>
</comment>
<keyword evidence="7" id="KW-1185">Reference proteome</keyword>
<sequence>MSLHCPTTLLVLSPGSIPPAERRIARVYAADPGADVGADLGAGFDPDLVADLHRGETVVLLANSFLGIPAPAEFEHDGAGWLHVHPARTPVRAGVLLLSDQGVAAIERIRDGLRYHVLPGGRLDPGETSAQAAVREAREELGVEVRLVGRIAEVIARDGLQHYYAAELVSGVFGTGDGEEMNHPPDSPHGTYRAVWLPTDQLVAANLKPPAIAAALQTTGHPQVTAWLAHPLQVDETTQP</sequence>
<keyword evidence="3 4" id="KW-0378">Hydrolase</keyword>
<dbReference type="Proteomes" id="UP001589890">
    <property type="component" value="Unassembled WGS sequence"/>
</dbReference>
<dbReference type="PROSITE" id="PS51462">
    <property type="entry name" value="NUDIX"/>
    <property type="match status" value="1"/>
</dbReference>
<proteinExistence type="inferred from homology"/>
<dbReference type="InterPro" id="IPR020084">
    <property type="entry name" value="NUDIX_hydrolase_CS"/>
</dbReference>
<evidence type="ECO:0000313" key="7">
    <source>
        <dbReference type="Proteomes" id="UP001589890"/>
    </source>
</evidence>
<comment type="similarity">
    <text evidence="2 4">Belongs to the Nudix hydrolase family.</text>
</comment>
<gene>
    <name evidence="6" type="ORF">ACFFGN_13305</name>
</gene>
<comment type="caution">
    <text evidence="6">The sequence shown here is derived from an EMBL/GenBank/DDBJ whole genome shotgun (WGS) entry which is preliminary data.</text>
</comment>
<evidence type="ECO:0000256" key="1">
    <source>
        <dbReference type="ARBA" id="ARBA00001946"/>
    </source>
</evidence>
<dbReference type="EMBL" id="JBHLTC010000015">
    <property type="protein sequence ID" value="MFC0625049.1"/>
    <property type="molecule type" value="Genomic_DNA"/>
</dbReference>
<dbReference type="InterPro" id="IPR015797">
    <property type="entry name" value="NUDIX_hydrolase-like_dom_sf"/>
</dbReference>
<organism evidence="6 7">
    <name type="scientific">Kribbella deserti</name>
    <dbReference type="NCBI Taxonomy" id="1926257"/>
    <lineage>
        <taxon>Bacteria</taxon>
        <taxon>Bacillati</taxon>
        <taxon>Actinomycetota</taxon>
        <taxon>Actinomycetes</taxon>
        <taxon>Propionibacteriales</taxon>
        <taxon>Kribbellaceae</taxon>
        <taxon>Kribbella</taxon>
    </lineage>
</organism>
<dbReference type="Gene3D" id="3.90.79.10">
    <property type="entry name" value="Nucleoside Triphosphate Pyrophosphohydrolase"/>
    <property type="match status" value="1"/>
</dbReference>
<dbReference type="SUPFAM" id="SSF55811">
    <property type="entry name" value="Nudix"/>
    <property type="match status" value="1"/>
</dbReference>
<evidence type="ECO:0000313" key="6">
    <source>
        <dbReference type="EMBL" id="MFC0625049.1"/>
    </source>
</evidence>
<dbReference type="RefSeq" id="WP_380047054.1">
    <property type="nucleotide sequence ID" value="NZ_JBHLTC010000015.1"/>
</dbReference>
<evidence type="ECO:0000256" key="2">
    <source>
        <dbReference type="ARBA" id="ARBA00005582"/>
    </source>
</evidence>
<dbReference type="PANTHER" id="PTHR43046:SF14">
    <property type="entry name" value="MUTT_NUDIX FAMILY PROTEIN"/>
    <property type="match status" value="1"/>
</dbReference>
<evidence type="ECO:0000259" key="5">
    <source>
        <dbReference type="PROSITE" id="PS51462"/>
    </source>
</evidence>
<feature type="domain" description="Nudix hydrolase" evidence="5">
    <location>
        <begin position="87"/>
        <end position="220"/>
    </location>
</feature>
<dbReference type="PRINTS" id="PR00502">
    <property type="entry name" value="NUDIXFAMILY"/>
</dbReference>
<reference evidence="6 7" key="1">
    <citation type="submission" date="2024-09" db="EMBL/GenBank/DDBJ databases">
        <authorList>
            <person name="Sun Q."/>
            <person name="Mori K."/>
        </authorList>
    </citation>
    <scope>NUCLEOTIDE SEQUENCE [LARGE SCALE GENOMIC DNA]</scope>
    <source>
        <strain evidence="6 7">CGMCC 1.15906</strain>
    </source>
</reference>
<dbReference type="PANTHER" id="PTHR43046">
    <property type="entry name" value="GDP-MANNOSE MANNOSYL HYDROLASE"/>
    <property type="match status" value="1"/>
</dbReference>
<dbReference type="Pfam" id="PF00293">
    <property type="entry name" value="NUDIX"/>
    <property type="match status" value="1"/>
</dbReference>
<dbReference type="PROSITE" id="PS00893">
    <property type="entry name" value="NUDIX_BOX"/>
    <property type="match status" value="1"/>
</dbReference>
<dbReference type="InterPro" id="IPR020476">
    <property type="entry name" value="Nudix_hydrolase"/>
</dbReference>